<accession>U7QM94</accession>
<protein>
    <submittedName>
        <fullName evidence="1">Uncharacterized protein</fullName>
    </submittedName>
</protein>
<reference evidence="1 2" key="1">
    <citation type="journal article" date="2013" name="Front. Microbiol.">
        <title>Comparative genomic analyses of the cyanobacterium, Lyngbya aestuarii BL J, a powerful hydrogen producer.</title>
        <authorList>
            <person name="Kothari A."/>
            <person name="Vaughn M."/>
            <person name="Garcia-Pichel F."/>
        </authorList>
    </citation>
    <scope>NUCLEOTIDE SEQUENCE [LARGE SCALE GENOMIC DNA]</scope>
    <source>
        <strain evidence="1 2">BL J</strain>
    </source>
</reference>
<dbReference type="Proteomes" id="UP000017127">
    <property type="component" value="Unassembled WGS sequence"/>
</dbReference>
<organism evidence="1 2">
    <name type="scientific">Lyngbya aestuarii BL J</name>
    <dbReference type="NCBI Taxonomy" id="1348334"/>
    <lineage>
        <taxon>Bacteria</taxon>
        <taxon>Bacillati</taxon>
        <taxon>Cyanobacteriota</taxon>
        <taxon>Cyanophyceae</taxon>
        <taxon>Oscillatoriophycideae</taxon>
        <taxon>Oscillatoriales</taxon>
        <taxon>Microcoleaceae</taxon>
        <taxon>Lyngbya</taxon>
    </lineage>
</organism>
<dbReference type="AlphaFoldDB" id="U7QM94"/>
<comment type="caution">
    <text evidence="1">The sequence shown here is derived from an EMBL/GenBank/DDBJ whole genome shotgun (WGS) entry which is preliminary data.</text>
</comment>
<sequence length="40" mass="4668">MVSFVPNQGKQKEWLLPKVNTKIFSQVLEDFAKNFSISLR</sequence>
<evidence type="ECO:0000313" key="1">
    <source>
        <dbReference type="EMBL" id="ERT07521.1"/>
    </source>
</evidence>
<name>U7QM94_9CYAN</name>
<evidence type="ECO:0000313" key="2">
    <source>
        <dbReference type="Proteomes" id="UP000017127"/>
    </source>
</evidence>
<proteinExistence type="predicted"/>
<gene>
    <name evidence="1" type="ORF">M595_2543</name>
</gene>
<dbReference type="EMBL" id="AUZM01000021">
    <property type="protein sequence ID" value="ERT07521.1"/>
    <property type="molecule type" value="Genomic_DNA"/>
</dbReference>
<keyword evidence="2" id="KW-1185">Reference proteome</keyword>